<dbReference type="Gene3D" id="1.10.3720.10">
    <property type="entry name" value="MetI-like"/>
    <property type="match status" value="1"/>
</dbReference>
<feature type="transmembrane region" description="Helical" evidence="7">
    <location>
        <begin position="164"/>
        <end position="186"/>
    </location>
</feature>
<evidence type="ECO:0000256" key="1">
    <source>
        <dbReference type="ARBA" id="ARBA00004651"/>
    </source>
</evidence>
<feature type="transmembrane region" description="Helical" evidence="7">
    <location>
        <begin position="258"/>
        <end position="277"/>
    </location>
</feature>
<evidence type="ECO:0000313" key="9">
    <source>
        <dbReference type="EMBL" id="GHI01473.1"/>
    </source>
</evidence>
<dbReference type="RefSeq" id="WP_308435623.1">
    <property type="nucleotide sequence ID" value="NZ_BNDS01000043.1"/>
</dbReference>
<feature type="transmembrane region" description="Helical" evidence="7">
    <location>
        <begin position="42"/>
        <end position="59"/>
    </location>
</feature>
<accession>A0ABQ3NC26</accession>
<evidence type="ECO:0000256" key="3">
    <source>
        <dbReference type="ARBA" id="ARBA00022475"/>
    </source>
</evidence>
<evidence type="ECO:0000259" key="8">
    <source>
        <dbReference type="PROSITE" id="PS50928"/>
    </source>
</evidence>
<dbReference type="SUPFAM" id="SSF161098">
    <property type="entry name" value="MetI-like"/>
    <property type="match status" value="1"/>
</dbReference>
<proteinExistence type="inferred from homology"/>
<comment type="subcellular location">
    <subcellularLocation>
        <location evidence="1 7">Cell membrane</location>
        <topology evidence="1 7">Multi-pass membrane protein</topology>
    </subcellularLocation>
</comment>
<keyword evidence="10" id="KW-1185">Reference proteome</keyword>
<feature type="transmembrane region" description="Helical" evidence="7">
    <location>
        <begin position="142"/>
        <end position="158"/>
    </location>
</feature>
<evidence type="ECO:0000256" key="7">
    <source>
        <dbReference type="RuleBase" id="RU363032"/>
    </source>
</evidence>
<dbReference type="Pfam" id="PF00528">
    <property type="entry name" value="BPD_transp_1"/>
    <property type="match status" value="1"/>
</dbReference>
<comment type="caution">
    <text evidence="9">The sequence shown here is derived from an EMBL/GenBank/DDBJ whole genome shotgun (WGS) entry which is preliminary data.</text>
</comment>
<comment type="similarity">
    <text evidence="7">Belongs to the binding-protein-dependent transport system permease family.</text>
</comment>
<name>A0ABQ3NC26_9BACI</name>
<dbReference type="PROSITE" id="PS50928">
    <property type="entry name" value="ABC_TM1"/>
    <property type="match status" value="1"/>
</dbReference>
<sequence length="291" mass="32467">MNGNTNKKVEQDALPLYDNLAPREQVQAVTPRKRKWKIPQETGIMWSSVVAIFLLWFIITKLNIFSEVFIPSPAKTWAAFTDLLVNGYKGNSLLFHLLDSLYRLSIAFFFALITAVPLGLISGYSSKVRAALDPILEFYRPLPPLSYYTLLILWFGIGDLSKVALLYLAAFAPMYIAAVSGVKGVLEDRIHSAASLGANKWQTFRYVIFPSCLPEIFTGMRTAIGFAYTTLVASEMVAAVSGIGWLVLDASKYLRSDIMYVGIILMGVTGILLDRILRIIEDKVIPWKGKN</sequence>
<keyword evidence="2 7" id="KW-0813">Transport</keyword>
<keyword evidence="3" id="KW-1003">Cell membrane</keyword>
<reference evidence="9 10" key="1">
    <citation type="journal article" date="2022" name="Int. J. Syst. Evol. Microbiol.">
        <title>Neobacillus kokaensis sp. nov., isolated from soil.</title>
        <authorList>
            <person name="Yuki K."/>
            <person name="Matsubara H."/>
            <person name="Yamaguchi S."/>
        </authorList>
    </citation>
    <scope>NUCLEOTIDE SEQUENCE [LARGE SCALE GENOMIC DNA]</scope>
    <source>
        <strain evidence="9 10">LOB 377</strain>
    </source>
</reference>
<feature type="transmembrane region" description="Helical" evidence="7">
    <location>
        <begin position="226"/>
        <end position="246"/>
    </location>
</feature>
<feature type="transmembrane region" description="Helical" evidence="7">
    <location>
        <begin position="101"/>
        <end position="121"/>
    </location>
</feature>
<dbReference type="InterPro" id="IPR000515">
    <property type="entry name" value="MetI-like"/>
</dbReference>
<dbReference type="EMBL" id="BNDS01000043">
    <property type="protein sequence ID" value="GHI01473.1"/>
    <property type="molecule type" value="Genomic_DNA"/>
</dbReference>
<evidence type="ECO:0000313" key="10">
    <source>
        <dbReference type="Proteomes" id="UP000637074"/>
    </source>
</evidence>
<dbReference type="PANTHER" id="PTHR30151:SF25">
    <property type="entry name" value="TAURINE TRANSPORT SYSTEM PERMEASE PROTEIN TAUC"/>
    <property type="match status" value="1"/>
</dbReference>
<dbReference type="CDD" id="cd06261">
    <property type="entry name" value="TM_PBP2"/>
    <property type="match status" value="1"/>
</dbReference>
<dbReference type="InterPro" id="IPR035906">
    <property type="entry name" value="MetI-like_sf"/>
</dbReference>
<keyword evidence="6 7" id="KW-0472">Membrane</keyword>
<dbReference type="PANTHER" id="PTHR30151">
    <property type="entry name" value="ALKANE SULFONATE ABC TRANSPORTER-RELATED, MEMBRANE SUBUNIT"/>
    <property type="match status" value="1"/>
</dbReference>
<gene>
    <name evidence="9" type="primary">tauC</name>
    <name evidence="9" type="ORF">AM1BK_50150</name>
</gene>
<evidence type="ECO:0000256" key="2">
    <source>
        <dbReference type="ARBA" id="ARBA00022448"/>
    </source>
</evidence>
<keyword evidence="4 7" id="KW-0812">Transmembrane</keyword>
<protein>
    <submittedName>
        <fullName evidence="9">Taurine ABC transporter permease</fullName>
    </submittedName>
</protein>
<dbReference type="Proteomes" id="UP000637074">
    <property type="component" value="Unassembled WGS sequence"/>
</dbReference>
<keyword evidence="5 7" id="KW-1133">Transmembrane helix</keyword>
<feature type="domain" description="ABC transmembrane type-1" evidence="8">
    <location>
        <begin position="97"/>
        <end position="277"/>
    </location>
</feature>
<organism evidence="9 10">
    <name type="scientific">Neobacillus kokaensis</name>
    <dbReference type="NCBI Taxonomy" id="2759023"/>
    <lineage>
        <taxon>Bacteria</taxon>
        <taxon>Bacillati</taxon>
        <taxon>Bacillota</taxon>
        <taxon>Bacilli</taxon>
        <taxon>Bacillales</taxon>
        <taxon>Bacillaceae</taxon>
        <taxon>Neobacillus</taxon>
    </lineage>
</organism>
<evidence type="ECO:0000256" key="6">
    <source>
        <dbReference type="ARBA" id="ARBA00023136"/>
    </source>
</evidence>
<evidence type="ECO:0000256" key="4">
    <source>
        <dbReference type="ARBA" id="ARBA00022692"/>
    </source>
</evidence>
<evidence type="ECO:0000256" key="5">
    <source>
        <dbReference type="ARBA" id="ARBA00022989"/>
    </source>
</evidence>